<evidence type="ECO:0000256" key="5">
    <source>
        <dbReference type="ARBA" id="ARBA00022679"/>
    </source>
</evidence>
<dbReference type="Proteomes" id="UP000823912">
    <property type="component" value="Unassembled WGS sequence"/>
</dbReference>
<dbReference type="InterPro" id="IPR003660">
    <property type="entry name" value="HAMP_dom"/>
</dbReference>
<keyword evidence="8" id="KW-0175">Coiled coil</keyword>
<organism evidence="12 13">
    <name type="scientific">Candidatus Pullilachnospira gallistercoris</name>
    <dbReference type="NCBI Taxonomy" id="2840911"/>
    <lineage>
        <taxon>Bacteria</taxon>
        <taxon>Bacillati</taxon>
        <taxon>Bacillota</taxon>
        <taxon>Clostridia</taxon>
        <taxon>Lachnospirales</taxon>
        <taxon>Lachnospiraceae</taxon>
        <taxon>Lachnospiraceae incertae sedis</taxon>
        <taxon>Candidatus Pullilachnospira</taxon>
    </lineage>
</organism>
<dbReference type="Pfam" id="PF00672">
    <property type="entry name" value="HAMP"/>
    <property type="match status" value="1"/>
</dbReference>
<feature type="coiled-coil region" evidence="8">
    <location>
        <begin position="235"/>
        <end position="269"/>
    </location>
</feature>
<proteinExistence type="predicted"/>
<keyword evidence="6" id="KW-0418">Kinase</keyword>
<dbReference type="CDD" id="cd06225">
    <property type="entry name" value="HAMP"/>
    <property type="match status" value="1"/>
</dbReference>
<accession>A0A9D1JC40</accession>
<dbReference type="CDD" id="cd00082">
    <property type="entry name" value="HisKA"/>
    <property type="match status" value="1"/>
</dbReference>
<protein>
    <recommendedName>
        <fullName evidence="3">histidine kinase</fullName>
        <ecNumber evidence="3">2.7.13.3</ecNumber>
    </recommendedName>
</protein>
<evidence type="ECO:0000256" key="8">
    <source>
        <dbReference type="SAM" id="Coils"/>
    </source>
</evidence>
<dbReference type="Pfam" id="PF02518">
    <property type="entry name" value="HATPase_c"/>
    <property type="match status" value="1"/>
</dbReference>
<dbReference type="Gene3D" id="3.30.565.10">
    <property type="entry name" value="Histidine kinase-like ATPase, C-terminal domain"/>
    <property type="match status" value="1"/>
</dbReference>
<comment type="subcellular location">
    <subcellularLocation>
        <location evidence="2">Membrane</location>
    </subcellularLocation>
</comment>
<gene>
    <name evidence="12" type="ORF">IAA55_10565</name>
</gene>
<keyword evidence="4" id="KW-0597">Phosphoprotein</keyword>
<evidence type="ECO:0000259" key="11">
    <source>
        <dbReference type="PROSITE" id="PS50885"/>
    </source>
</evidence>
<comment type="catalytic activity">
    <reaction evidence="1">
        <text>ATP + protein L-histidine = ADP + protein N-phospho-L-histidine.</text>
        <dbReference type="EC" id="2.7.13.3"/>
    </reaction>
</comment>
<dbReference type="EMBL" id="DVHM01000182">
    <property type="protein sequence ID" value="HIR71704.1"/>
    <property type="molecule type" value="Genomic_DNA"/>
</dbReference>
<feature type="domain" description="HAMP" evidence="11">
    <location>
        <begin position="194"/>
        <end position="247"/>
    </location>
</feature>
<evidence type="ECO:0000256" key="3">
    <source>
        <dbReference type="ARBA" id="ARBA00012438"/>
    </source>
</evidence>
<keyword evidence="9" id="KW-1133">Transmembrane helix</keyword>
<evidence type="ECO:0000256" key="4">
    <source>
        <dbReference type="ARBA" id="ARBA00022553"/>
    </source>
</evidence>
<dbReference type="PROSITE" id="PS50885">
    <property type="entry name" value="HAMP"/>
    <property type="match status" value="1"/>
</dbReference>
<dbReference type="Pfam" id="PF00512">
    <property type="entry name" value="HisKA"/>
    <property type="match status" value="1"/>
</dbReference>
<dbReference type="GO" id="GO:0016036">
    <property type="term" value="P:cellular response to phosphate starvation"/>
    <property type="evidence" value="ECO:0007669"/>
    <property type="project" value="TreeGrafter"/>
</dbReference>
<dbReference type="GO" id="GO:0000155">
    <property type="term" value="F:phosphorelay sensor kinase activity"/>
    <property type="evidence" value="ECO:0007669"/>
    <property type="project" value="InterPro"/>
</dbReference>
<dbReference type="SMART" id="SM00387">
    <property type="entry name" value="HATPase_c"/>
    <property type="match status" value="1"/>
</dbReference>
<evidence type="ECO:0000259" key="10">
    <source>
        <dbReference type="PROSITE" id="PS50109"/>
    </source>
</evidence>
<evidence type="ECO:0000256" key="7">
    <source>
        <dbReference type="ARBA" id="ARBA00023012"/>
    </source>
</evidence>
<evidence type="ECO:0000313" key="13">
    <source>
        <dbReference type="Proteomes" id="UP000823912"/>
    </source>
</evidence>
<sequence>MNRKGILNRQIAGVMILLVVGTLLLCWLLNTCFLGSFYIRNKQKSMQHAYDTINQMSMDNGTYSASSALTMERLAASDGLSVMIIASDGSVLMSSVGDSQEMVQQLLSAIFGGTQDEKNILDTEDSYFIERRTDNRMQEEYLVLWGTLDDGNMIMIRSALESIRESAALSNQFLFFVGLMAIVIAIVVAGKLSSYIMRPLQKLTDISRRMTELDFNARYLPQERKNEIDFLGERMNEMSSTLENTIRELKQANLELQQGMEQKEKNEAVRKDFISSVSHELKTPIALILGYGEGLQEGIAEDEESRKFYYDVIVDEAKKMERLVHELLALNQLESGGRQLQMEWFNLMDLVRGILSASSILIEQNGIHVQIEAEEPVNIWADEFFTEQVVSNFISNAIHYASAEKQIVVRCAPTEDGNIRFSVFNTGKAIPEEDLPHIWEKFYKGDKARTREYGGSGIGLSVVKAVMESFNKPYGVKNYDNGVEFWCEFDH</sequence>
<dbReference type="InterPro" id="IPR003661">
    <property type="entry name" value="HisK_dim/P_dom"/>
</dbReference>
<dbReference type="EC" id="2.7.13.3" evidence="3"/>
<reference evidence="12" key="1">
    <citation type="submission" date="2020-10" db="EMBL/GenBank/DDBJ databases">
        <authorList>
            <person name="Gilroy R."/>
        </authorList>
    </citation>
    <scope>NUCLEOTIDE SEQUENCE</scope>
    <source>
        <strain evidence="12">ChiSjej5B23-6657</strain>
    </source>
</reference>
<keyword evidence="9" id="KW-0812">Transmembrane</keyword>
<evidence type="ECO:0000256" key="2">
    <source>
        <dbReference type="ARBA" id="ARBA00004370"/>
    </source>
</evidence>
<dbReference type="SUPFAM" id="SSF47384">
    <property type="entry name" value="Homodimeric domain of signal transducing histidine kinase"/>
    <property type="match status" value="1"/>
</dbReference>
<dbReference type="PROSITE" id="PS50109">
    <property type="entry name" value="HIS_KIN"/>
    <property type="match status" value="1"/>
</dbReference>
<evidence type="ECO:0000256" key="9">
    <source>
        <dbReference type="SAM" id="Phobius"/>
    </source>
</evidence>
<feature type="transmembrane region" description="Helical" evidence="9">
    <location>
        <begin position="12"/>
        <end position="39"/>
    </location>
</feature>
<name>A0A9D1JC40_9FIRM</name>
<dbReference type="InterPro" id="IPR004358">
    <property type="entry name" value="Sig_transdc_His_kin-like_C"/>
</dbReference>
<feature type="domain" description="Histidine kinase" evidence="10">
    <location>
        <begin position="276"/>
        <end position="475"/>
    </location>
</feature>
<dbReference type="GO" id="GO:0004721">
    <property type="term" value="F:phosphoprotein phosphatase activity"/>
    <property type="evidence" value="ECO:0007669"/>
    <property type="project" value="TreeGrafter"/>
</dbReference>
<dbReference type="Gene3D" id="6.10.340.10">
    <property type="match status" value="1"/>
</dbReference>
<reference evidence="12" key="2">
    <citation type="journal article" date="2021" name="PeerJ">
        <title>Extensive microbial diversity within the chicken gut microbiome revealed by metagenomics and culture.</title>
        <authorList>
            <person name="Gilroy R."/>
            <person name="Ravi A."/>
            <person name="Getino M."/>
            <person name="Pursley I."/>
            <person name="Horton D.L."/>
            <person name="Alikhan N.F."/>
            <person name="Baker D."/>
            <person name="Gharbi K."/>
            <person name="Hall N."/>
            <person name="Watson M."/>
            <person name="Adriaenssens E.M."/>
            <person name="Foster-Nyarko E."/>
            <person name="Jarju S."/>
            <person name="Secka A."/>
            <person name="Antonio M."/>
            <person name="Oren A."/>
            <person name="Chaudhuri R.R."/>
            <person name="La Ragione R."/>
            <person name="Hildebrand F."/>
            <person name="Pallen M.J."/>
        </authorList>
    </citation>
    <scope>NUCLEOTIDE SEQUENCE</scope>
    <source>
        <strain evidence="12">ChiSjej5B23-6657</strain>
    </source>
</reference>
<dbReference type="PRINTS" id="PR00344">
    <property type="entry name" value="BCTRLSENSOR"/>
</dbReference>
<dbReference type="SUPFAM" id="SSF55874">
    <property type="entry name" value="ATPase domain of HSP90 chaperone/DNA topoisomerase II/histidine kinase"/>
    <property type="match status" value="1"/>
</dbReference>
<dbReference type="Gene3D" id="1.10.287.130">
    <property type="match status" value="1"/>
</dbReference>
<dbReference type="GO" id="GO:0005886">
    <property type="term" value="C:plasma membrane"/>
    <property type="evidence" value="ECO:0007669"/>
    <property type="project" value="TreeGrafter"/>
</dbReference>
<keyword evidence="5" id="KW-0808">Transferase</keyword>
<evidence type="ECO:0000256" key="6">
    <source>
        <dbReference type="ARBA" id="ARBA00022777"/>
    </source>
</evidence>
<dbReference type="InterPro" id="IPR036097">
    <property type="entry name" value="HisK_dim/P_sf"/>
</dbReference>
<feature type="transmembrane region" description="Helical" evidence="9">
    <location>
        <begin position="173"/>
        <end position="192"/>
    </location>
</feature>
<dbReference type="PANTHER" id="PTHR45453:SF1">
    <property type="entry name" value="PHOSPHATE REGULON SENSOR PROTEIN PHOR"/>
    <property type="match status" value="1"/>
</dbReference>
<dbReference type="SUPFAM" id="SSF158472">
    <property type="entry name" value="HAMP domain-like"/>
    <property type="match status" value="1"/>
</dbReference>
<comment type="caution">
    <text evidence="12">The sequence shown here is derived from an EMBL/GenBank/DDBJ whole genome shotgun (WGS) entry which is preliminary data.</text>
</comment>
<dbReference type="SMART" id="SM00388">
    <property type="entry name" value="HisKA"/>
    <property type="match status" value="1"/>
</dbReference>
<dbReference type="AlphaFoldDB" id="A0A9D1JC40"/>
<dbReference type="InterPro" id="IPR003594">
    <property type="entry name" value="HATPase_dom"/>
</dbReference>
<keyword evidence="7" id="KW-0902">Two-component regulatory system</keyword>
<evidence type="ECO:0000256" key="1">
    <source>
        <dbReference type="ARBA" id="ARBA00000085"/>
    </source>
</evidence>
<dbReference type="InterPro" id="IPR005467">
    <property type="entry name" value="His_kinase_dom"/>
</dbReference>
<evidence type="ECO:0000313" key="12">
    <source>
        <dbReference type="EMBL" id="HIR71704.1"/>
    </source>
</evidence>
<keyword evidence="9" id="KW-0472">Membrane</keyword>
<dbReference type="FunFam" id="1.10.287.130:FF:000001">
    <property type="entry name" value="Two-component sensor histidine kinase"/>
    <property type="match status" value="1"/>
</dbReference>
<dbReference type="InterPro" id="IPR036890">
    <property type="entry name" value="HATPase_C_sf"/>
</dbReference>
<dbReference type="PANTHER" id="PTHR45453">
    <property type="entry name" value="PHOSPHATE REGULON SENSOR PROTEIN PHOR"/>
    <property type="match status" value="1"/>
</dbReference>
<dbReference type="SMART" id="SM00304">
    <property type="entry name" value="HAMP"/>
    <property type="match status" value="1"/>
</dbReference>
<dbReference type="InterPro" id="IPR050351">
    <property type="entry name" value="BphY/WalK/GraS-like"/>
</dbReference>